<feature type="transmembrane region" description="Helical" evidence="6">
    <location>
        <begin position="86"/>
        <end position="113"/>
    </location>
</feature>
<feature type="transmembrane region" description="Helical" evidence="6">
    <location>
        <begin position="334"/>
        <end position="357"/>
    </location>
</feature>
<dbReference type="Proteomes" id="UP000450457">
    <property type="component" value="Unassembled WGS sequence"/>
</dbReference>
<gene>
    <name evidence="7" type="ORF">GLW00_03175</name>
</gene>
<feature type="transmembrane region" description="Helical" evidence="6">
    <location>
        <begin position="299"/>
        <end position="322"/>
    </location>
</feature>
<evidence type="ECO:0000256" key="3">
    <source>
        <dbReference type="ARBA" id="ARBA00022692"/>
    </source>
</evidence>
<dbReference type="AlphaFoldDB" id="A0A845F827"/>
<feature type="transmembrane region" description="Helical" evidence="6">
    <location>
        <begin position="15"/>
        <end position="35"/>
    </location>
</feature>
<evidence type="ECO:0000256" key="5">
    <source>
        <dbReference type="ARBA" id="ARBA00023136"/>
    </source>
</evidence>
<evidence type="ECO:0000313" key="8">
    <source>
        <dbReference type="Proteomes" id="UP000450457"/>
    </source>
</evidence>
<keyword evidence="3 6" id="KW-0812">Transmembrane</keyword>
<protein>
    <submittedName>
        <fullName evidence="7">Oligosaccharide flippase family protein</fullName>
    </submittedName>
</protein>
<evidence type="ECO:0000256" key="1">
    <source>
        <dbReference type="ARBA" id="ARBA00004651"/>
    </source>
</evidence>
<proteinExistence type="predicted"/>
<keyword evidence="2" id="KW-1003">Cell membrane</keyword>
<comment type="caution">
    <text evidence="7">The sequence shown here is derived from an EMBL/GenBank/DDBJ whole genome shotgun (WGS) entry which is preliminary data.</text>
</comment>
<dbReference type="PANTHER" id="PTHR30250:SF11">
    <property type="entry name" value="O-ANTIGEN TRANSPORTER-RELATED"/>
    <property type="match status" value="1"/>
</dbReference>
<feature type="transmembrane region" description="Helical" evidence="6">
    <location>
        <begin position="220"/>
        <end position="236"/>
    </location>
</feature>
<dbReference type="PANTHER" id="PTHR30250">
    <property type="entry name" value="PST FAMILY PREDICTED COLANIC ACID TRANSPORTER"/>
    <property type="match status" value="1"/>
</dbReference>
<feature type="transmembrane region" description="Helical" evidence="6">
    <location>
        <begin position="153"/>
        <end position="175"/>
    </location>
</feature>
<evidence type="ECO:0000256" key="2">
    <source>
        <dbReference type="ARBA" id="ARBA00022475"/>
    </source>
</evidence>
<sequence>MLYKFKKNKFLKNSVLYTVGSMMTPLLGFIMLPVYTNYLSPSEYGVMTTVQTLVGMLQVFLLLSLHGAVTRFYYDYLEDLKQQKEYLGSIFLFVVFFSTLAASILLLFNQFIGAMLFNEIPTYPFYFYMIGLSWLSALFALPMALIRAQEKAGFFVTVNIAKAVLIMLLSIYLIVFKGLGAESALLSQLIVTALVVLFLFIKQSQYLKISLKVKHIKYSLLFSLPLLPHVASGWIIKSSDRIILEKFVALEELGVYALAAQVSMVLALFYQSVNNALVPRYTMLRKENKEKEAEKLLKIFLIVIISFGVLSIPIAMLGAYLLSSDAYNRAIWLIPFLIIAQIIKGLYYVPVAGLFYIKETKSIATSSSVAAVINLVINFLLIPIIGIYGAIISTVTAELIRIALIYRAKSTLKIGAQYSYANEG</sequence>
<evidence type="ECO:0000256" key="4">
    <source>
        <dbReference type="ARBA" id="ARBA00022989"/>
    </source>
</evidence>
<feature type="transmembrane region" description="Helical" evidence="6">
    <location>
        <begin position="181"/>
        <end position="200"/>
    </location>
</feature>
<evidence type="ECO:0000313" key="7">
    <source>
        <dbReference type="EMBL" id="MYL69835.1"/>
    </source>
</evidence>
<dbReference type="OrthoDB" id="3249502at2"/>
<dbReference type="GO" id="GO:0005886">
    <property type="term" value="C:plasma membrane"/>
    <property type="evidence" value="ECO:0007669"/>
    <property type="project" value="UniProtKB-SubCell"/>
</dbReference>
<dbReference type="Pfam" id="PF01943">
    <property type="entry name" value="Polysacc_synt"/>
    <property type="match status" value="1"/>
</dbReference>
<dbReference type="RefSeq" id="WP_160911148.1">
    <property type="nucleotide sequence ID" value="NZ_WMFA01000001.1"/>
</dbReference>
<name>A0A845F827_9BACI</name>
<comment type="subcellular location">
    <subcellularLocation>
        <location evidence="1">Cell membrane</location>
        <topology evidence="1">Multi-pass membrane protein</topology>
    </subcellularLocation>
</comment>
<feature type="transmembrane region" description="Helical" evidence="6">
    <location>
        <begin position="125"/>
        <end position="146"/>
    </location>
</feature>
<feature type="transmembrane region" description="Helical" evidence="6">
    <location>
        <begin position="55"/>
        <end position="74"/>
    </location>
</feature>
<keyword evidence="4 6" id="KW-1133">Transmembrane helix</keyword>
<dbReference type="GeneID" id="78005978"/>
<organism evidence="7 8">
    <name type="scientific">Halobacillus litoralis</name>
    <dbReference type="NCBI Taxonomy" id="45668"/>
    <lineage>
        <taxon>Bacteria</taxon>
        <taxon>Bacillati</taxon>
        <taxon>Bacillota</taxon>
        <taxon>Bacilli</taxon>
        <taxon>Bacillales</taxon>
        <taxon>Bacillaceae</taxon>
        <taxon>Halobacillus</taxon>
    </lineage>
</organism>
<reference evidence="7 8" key="1">
    <citation type="submission" date="2019-11" db="EMBL/GenBank/DDBJ databases">
        <title>Genome sequences of 17 halophilic strains isolated from different environments.</title>
        <authorList>
            <person name="Furrow R.E."/>
        </authorList>
    </citation>
    <scope>NUCLEOTIDE SEQUENCE [LARGE SCALE GENOMIC DNA]</scope>
    <source>
        <strain evidence="7 8">SL-4</strain>
    </source>
</reference>
<accession>A0A845F827</accession>
<dbReference type="InterPro" id="IPR050833">
    <property type="entry name" value="Poly_Biosynth_Transport"/>
</dbReference>
<dbReference type="EMBL" id="WMFA01000001">
    <property type="protein sequence ID" value="MYL69835.1"/>
    <property type="molecule type" value="Genomic_DNA"/>
</dbReference>
<keyword evidence="5 6" id="KW-0472">Membrane</keyword>
<evidence type="ECO:0000256" key="6">
    <source>
        <dbReference type="SAM" id="Phobius"/>
    </source>
</evidence>
<dbReference type="InterPro" id="IPR002797">
    <property type="entry name" value="Polysacc_synth"/>
</dbReference>
<feature type="transmembrane region" description="Helical" evidence="6">
    <location>
        <begin position="256"/>
        <end position="278"/>
    </location>
</feature>
<feature type="transmembrane region" description="Helical" evidence="6">
    <location>
        <begin position="369"/>
        <end position="391"/>
    </location>
</feature>